<dbReference type="Pfam" id="PF10081">
    <property type="entry name" value="Abhydrolase_9"/>
    <property type="match status" value="1"/>
</dbReference>
<proteinExistence type="predicted"/>
<sequence>MVSGVALAVGYGIGTLVGRVAQSLLERWDLSPSSRVLRRALVVLGIVWLLGVATGALLWVGWQNDQRGFMGMTAVGWVDALLMVASSAVLGAVLVVIGHAIGKAVAALNRLSRRLVPAGLDLLVTVLLVVALGIVLGGVGFRAVTALANSVYAPVNAGTNEGTLAPNSSSVSGSSGSYVAWNTLGRMGRDFVASATTAHQLETFHGGDAVFADPVRVYVGVDSAGSVEERAELAVRELDRAGGFDRKVLAVWVPTGSGWMIPEAATGLEQLHRGDTAIVAMQYSFLPSLLSIFLDGGQANDAGTALFNAVHARWSDLPPDQRPVLVLFGKSLGTAGVEAPFVGGNATSSVANVVARTDGALIVGAKQMNPIHSQLTREREPGSPVWQPVFDAGRTVRFLSRDPHQPALDVDWPAPRIVYLQYPSDPVAFWSVEALWRAPDWMDRPRGYDVSDDARWFPIVSAVQAVGDMILQLSTPPGFGHDYSTDYVNGWARVVPPDGWTDADTERLTAFLDIGEGESEP</sequence>
<gene>
    <name evidence="4" type="ORF">GCM10009559_07470</name>
</gene>
<feature type="transmembrane region" description="Helical" evidence="1">
    <location>
        <begin position="80"/>
        <end position="101"/>
    </location>
</feature>
<feature type="domain" description="Alpha/beta-hydrolase N-terminal" evidence="3">
    <location>
        <begin position="1"/>
        <end position="194"/>
    </location>
</feature>
<protein>
    <submittedName>
        <fullName evidence="4">Alpha/beta-hydrolase family protein</fullName>
    </submittedName>
</protein>
<reference evidence="5" key="1">
    <citation type="journal article" date="2019" name="Int. J. Syst. Evol. Microbiol.">
        <title>The Global Catalogue of Microorganisms (GCM) 10K type strain sequencing project: providing services to taxonomists for standard genome sequencing and annotation.</title>
        <authorList>
            <consortium name="The Broad Institute Genomics Platform"/>
            <consortium name="The Broad Institute Genome Sequencing Center for Infectious Disease"/>
            <person name="Wu L."/>
            <person name="Ma J."/>
        </authorList>
    </citation>
    <scope>NUCLEOTIDE SEQUENCE [LARGE SCALE GENOMIC DNA]</scope>
    <source>
        <strain evidence="5">JCM 11117</strain>
    </source>
</reference>
<keyword evidence="1" id="KW-1133">Transmembrane helix</keyword>
<feature type="transmembrane region" description="Helical" evidence="1">
    <location>
        <begin position="122"/>
        <end position="141"/>
    </location>
</feature>
<keyword evidence="5" id="KW-1185">Reference proteome</keyword>
<evidence type="ECO:0000313" key="4">
    <source>
        <dbReference type="EMBL" id="GAA0923378.1"/>
    </source>
</evidence>
<dbReference type="InterPro" id="IPR027788">
    <property type="entry name" value="Alpha/beta-hydrolase_N_dom"/>
</dbReference>
<evidence type="ECO:0000256" key="1">
    <source>
        <dbReference type="SAM" id="Phobius"/>
    </source>
</evidence>
<dbReference type="Proteomes" id="UP001499967">
    <property type="component" value="Unassembled WGS sequence"/>
</dbReference>
<organism evidence="4 5">
    <name type="scientific">Pseudonocardia zijingensis</name>
    <dbReference type="NCBI Taxonomy" id="153376"/>
    <lineage>
        <taxon>Bacteria</taxon>
        <taxon>Bacillati</taxon>
        <taxon>Actinomycetota</taxon>
        <taxon>Actinomycetes</taxon>
        <taxon>Pseudonocardiales</taxon>
        <taxon>Pseudonocardiaceae</taxon>
        <taxon>Pseudonocardia</taxon>
    </lineage>
</organism>
<feature type="domain" description="Alpha/beta-hydrolase catalytic" evidence="2">
    <location>
        <begin position="215"/>
        <end position="508"/>
    </location>
</feature>
<name>A0ABP3ZK50_9PSEU</name>
<dbReference type="InterPro" id="IPR027787">
    <property type="entry name" value="Alpha/beta-hydrolase_catalytic"/>
</dbReference>
<keyword evidence="1" id="KW-0812">Transmembrane</keyword>
<accession>A0ABP3ZK50</accession>
<evidence type="ECO:0000313" key="5">
    <source>
        <dbReference type="Proteomes" id="UP001499967"/>
    </source>
</evidence>
<dbReference type="Pfam" id="PF15420">
    <property type="entry name" value="Abhydrolase_9_N"/>
    <property type="match status" value="1"/>
</dbReference>
<evidence type="ECO:0000259" key="2">
    <source>
        <dbReference type="Pfam" id="PF10081"/>
    </source>
</evidence>
<feature type="transmembrane region" description="Helical" evidence="1">
    <location>
        <begin position="37"/>
        <end position="60"/>
    </location>
</feature>
<dbReference type="EMBL" id="BAAAHP010000018">
    <property type="protein sequence ID" value="GAA0923378.1"/>
    <property type="molecule type" value="Genomic_DNA"/>
</dbReference>
<keyword evidence="1" id="KW-0472">Membrane</keyword>
<evidence type="ECO:0000259" key="3">
    <source>
        <dbReference type="Pfam" id="PF15420"/>
    </source>
</evidence>
<comment type="caution">
    <text evidence="4">The sequence shown here is derived from an EMBL/GenBank/DDBJ whole genome shotgun (WGS) entry which is preliminary data.</text>
</comment>
<feature type="transmembrane region" description="Helical" evidence="1">
    <location>
        <begin position="6"/>
        <end position="25"/>
    </location>
</feature>